<feature type="chain" id="PRO_5040794264" evidence="1">
    <location>
        <begin position="25"/>
        <end position="259"/>
    </location>
</feature>
<evidence type="ECO:0000313" key="2">
    <source>
        <dbReference type="EMBL" id="MBW2938974.1"/>
    </source>
</evidence>
<dbReference type="EMBL" id="JAHWDP010000007">
    <property type="protein sequence ID" value="MBW2938974.1"/>
    <property type="molecule type" value="Genomic_DNA"/>
</dbReference>
<sequence>MNKLKLITLAILCFGATTFLQAQTADEILANYFENTGGLENWKNVKTLSFEGSVNFQGMELPIAMIQMNNGKSLMKADFQGQTFYQNVYDGETLWATNQMTMAAEKSDAEATKNYKNDINDFPDPFIDYASKGHSVELVGTETVEGTETFKIKLTKEPIMVDGKEEQDITFYYFDAENFVPIVVEKEIKSGPAAGIVGQTKFSDYQEVEGLYFPFSITEGAKGQPGGQQITITNIVINGEVDESIFKFPAPASDGGSKN</sequence>
<keyword evidence="1" id="KW-0732">Signal</keyword>
<dbReference type="RefSeq" id="WP_219053504.1">
    <property type="nucleotide sequence ID" value="NZ_JAHWDP010000007.1"/>
</dbReference>
<reference evidence="2" key="1">
    <citation type="submission" date="2021-07" db="EMBL/GenBank/DDBJ databases">
        <title>Aureisphaera sp. CAU 1614 isolated from sea sediment.</title>
        <authorList>
            <person name="Kim W."/>
        </authorList>
    </citation>
    <scope>NUCLEOTIDE SEQUENCE</scope>
    <source>
        <strain evidence="2">CAU 1614</strain>
    </source>
</reference>
<comment type="caution">
    <text evidence="2">The sequence shown here is derived from an EMBL/GenBank/DDBJ whole genome shotgun (WGS) entry which is preliminary data.</text>
</comment>
<feature type="signal peptide" evidence="1">
    <location>
        <begin position="1"/>
        <end position="24"/>
    </location>
</feature>
<gene>
    <name evidence="2" type="ORF">KXJ69_12730</name>
</gene>
<dbReference type="Proteomes" id="UP001138686">
    <property type="component" value="Unassembled WGS sequence"/>
</dbReference>
<keyword evidence="2" id="KW-0449">Lipoprotein</keyword>
<evidence type="ECO:0000313" key="3">
    <source>
        <dbReference type="Proteomes" id="UP001138686"/>
    </source>
</evidence>
<keyword evidence="3" id="KW-1185">Reference proteome</keyword>
<protein>
    <submittedName>
        <fullName evidence="2">Outer membrane lipoprotein-sorting protein</fullName>
    </submittedName>
</protein>
<evidence type="ECO:0000256" key="1">
    <source>
        <dbReference type="SAM" id="SignalP"/>
    </source>
</evidence>
<organism evidence="2 3">
    <name type="scientific">Halomarinibacterium sedimenti</name>
    <dbReference type="NCBI Taxonomy" id="2857106"/>
    <lineage>
        <taxon>Bacteria</taxon>
        <taxon>Pseudomonadati</taxon>
        <taxon>Bacteroidota</taxon>
        <taxon>Flavobacteriia</taxon>
        <taxon>Flavobacteriales</taxon>
        <taxon>Flavobacteriaceae</taxon>
        <taxon>Halomarinibacterium</taxon>
    </lineage>
</organism>
<accession>A0A9X1JWC6</accession>
<proteinExistence type="predicted"/>
<name>A0A9X1JWC6_9FLAO</name>
<dbReference type="AlphaFoldDB" id="A0A9X1JWC6"/>